<keyword evidence="3" id="KW-1185">Reference proteome</keyword>
<comment type="caution">
    <text evidence="2">The sequence shown here is derived from an EMBL/GenBank/DDBJ whole genome shotgun (WGS) entry which is preliminary data.</text>
</comment>
<accession>A0A9Q1HD14</accession>
<dbReference type="AlphaFoldDB" id="A0A9Q1HD14"/>
<evidence type="ECO:0000259" key="1">
    <source>
        <dbReference type="Pfam" id="PF20478"/>
    </source>
</evidence>
<organism evidence="2 3">
    <name type="scientific">Holothuria leucospilota</name>
    <name type="common">Black long sea cucumber</name>
    <name type="synonym">Mertensiothuria leucospilota</name>
    <dbReference type="NCBI Taxonomy" id="206669"/>
    <lineage>
        <taxon>Eukaryota</taxon>
        <taxon>Metazoa</taxon>
        <taxon>Echinodermata</taxon>
        <taxon>Eleutherozoa</taxon>
        <taxon>Echinozoa</taxon>
        <taxon>Holothuroidea</taxon>
        <taxon>Aspidochirotacea</taxon>
        <taxon>Aspidochirotida</taxon>
        <taxon>Holothuriidae</taxon>
        <taxon>Holothuria</taxon>
    </lineage>
</organism>
<sequence>MIPPRNLDDENREDRLQGTETWCSCGHCTVMPTQRECLCCHEEAKIDRRRKKGSEQPTCITLKQGFQSVCLDPDVLEAAYYQFNQDYGDDITDDLINEQYRYIAYRQLVRWCWGYLGRHVRVVLPSCAVQRIRNEFPADGQYTEFLLPGED</sequence>
<proteinExistence type="predicted"/>
<reference evidence="2" key="1">
    <citation type="submission" date="2021-10" db="EMBL/GenBank/DDBJ databases">
        <title>Tropical sea cucumber genome reveals ecological adaptation and Cuvierian tubules defense mechanism.</title>
        <authorList>
            <person name="Chen T."/>
        </authorList>
    </citation>
    <scope>NUCLEOTIDE SEQUENCE</scope>
    <source>
        <strain evidence="2">Nanhai2018</strain>
        <tissue evidence="2">Muscle</tissue>
    </source>
</reference>
<evidence type="ECO:0000313" key="3">
    <source>
        <dbReference type="Proteomes" id="UP001152320"/>
    </source>
</evidence>
<dbReference type="EMBL" id="JAIZAY010000005">
    <property type="protein sequence ID" value="KAJ8041550.1"/>
    <property type="molecule type" value="Genomic_DNA"/>
</dbReference>
<dbReference type="PANTHER" id="PTHR36981:SF1">
    <property type="entry name" value="P2X PURINORECEPTOR 7 INTRACELLULAR DOMAIN-CONTAINING PROTEIN"/>
    <property type="match status" value="1"/>
</dbReference>
<dbReference type="PANTHER" id="PTHR36981">
    <property type="entry name" value="ZGC:195170"/>
    <property type="match status" value="1"/>
</dbReference>
<evidence type="ECO:0000313" key="2">
    <source>
        <dbReference type="EMBL" id="KAJ8041550.1"/>
    </source>
</evidence>
<dbReference type="InterPro" id="IPR046815">
    <property type="entry name" value="P2RX7_C"/>
</dbReference>
<dbReference type="Pfam" id="PF20478">
    <property type="entry name" value="P2RX7_C"/>
    <property type="match status" value="1"/>
</dbReference>
<name>A0A9Q1HD14_HOLLE</name>
<feature type="domain" description="P2X purinoreceptor 7 intracellular" evidence="1">
    <location>
        <begin position="11"/>
        <end position="145"/>
    </location>
</feature>
<gene>
    <name evidence="2" type="ORF">HOLleu_12402</name>
</gene>
<dbReference type="Proteomes" id="UP001152320">
    <property type="component" value="Chromosome 5"/>
</dbReference>
<protein>
    <submittedName>
        <fullName evidence="2">P2X purinoceptor 7</fullName>
    </submittedName>
</protein>
<dbReference type="OrthoDB" id="5955457at2759"/>